<feature type="compositionally biased region" description="Acidic residues" evidence="1">
    <location>
        <begin position="166"/>
        <end position="194"/>
    </location>
</feature>
<keyword evidence="3" id="KW-1185">Reference proteome</keyword>
<protein>
    <recommendedName>
        <fullName evidence="4">Muramidase</fullName>
    </recommendedName>
</protein>
<evidence type="ECO:0000313" key="2">
    <source>
        <dbReference type="EMBL" id="KAF2265584.1"/>
    </source>
</evidence>
<evidence type="ECO:0000256" key="1">
    <source>
        <dbReference type="SAM" id="MobiDB-lite"/>
    </source>
</evidence>
<reference evidence="3" key="1">
    <citation type="journal article" date="2020" name="Stud. Mycol.">
        <title>101 Dothideomycetes genomes: A test case for predicting lifestyles and emergence of pathogens.</title>
        <authorList>
            <person name="Haridas S."/>
            <person name="Albert R."/>
            <person name="Binder M."/>
            <person name="Bloem J."/>
            <person name="LaButti K."/>
            <person name="Salamov A."/>
            <person name="Andreopoulos B."/>
            <person name="Baker S."/>
            <person name="Barry K."/>
            <person name="Bills G."/>
            <person name="Bluhm B."/>
            <person name="Cannon C."/>
            <person name="Castanera R."/>
            <person name="Culley D."/>
            <person name="Daum C."/>
            <person name="Ezra D."/>
            <person name="Gonzalez J."/>
            <person name="Henrissat B."/>
            <person name="Kuo A."/>
            <person name="Liang C."/>
            <person name="Lipzen A."/>
            <person name="Lutzoni F."/>
            <person name="Magnuson J."/>
            <person name="Mondo S."/>
            <person name="Nolan M."/>
            <person name="Ohm R."/>
            <person name="Pangilinan J."/>
            <person name="Park H.-J."/>
            <person name="Ramirez L."/>
            <person name="Alfaro M."/>
            <person name="Sun H."/>
            <person name="Tritt A."/>
            <person name="Yoshinaga Y."/>
            <person name="Zwiers L.-H."/>
            <person name="Turgeon B."/>
            <person name="Goodwin S."/>
            <person name="Spatafora J."/>
            <person name="Crous P."/>
            <person name="Grigoriev I."/>
        </authorList>
    </citation>
    <scope>NUCLEOTIDE SEQUENCE [LARGE SCALE GENOMIC DNA]</scope>
    <source>
        <strain evidence="3">CBS 304.66</strain>
    </source>
</reference>
<organism evidence="2 3">
    <name type="scientific">Lojkania enalia</name>
    <dbReference type="NCBI Taxonomy" id="147567"/>
    <lineage>
        <taxon>Eukaryota</taxon>
        <taxon>Fungi</taxon>
        <taxon>Dikarya</taxon>
        <taxon>Ascomycota</taxon>
        <taxon>Pezizomycotina</taxon>
        <taxon>Dothideomycetes</taxon>
        <taxon>Pleosporomycetidae</taxon>
        <taxon>Pleosporales</taxon>
        <taxon>Pleosporales incertae sedis</taxon>
        <taxon>Lojkania</taxon>
    </lineage>
</organism>
<gene>
    <name evidence="2" type="ORF">CC78DRAFT_532260</name>
</gene>
<feature type="region of interest" description="Disordered" evidence="1">
    <location>
        <begin position="166"/>
        <end position="202"/>
    </location>
</feature>
<sequence length="239" mass="27294">MAPLRDTKPLRVTELPGDTECLGDIEPPILNIRRILQRNPNKKLGFVVYRCTYADDAQWAQFMGYLNSQTQRNLKKAGLGDFSLRLDWNVQQDPSLDGADFEEAREKFRRWTAEGGDFVYTYPARACVIVDQHSVESVLEYEERDDRVDTVGTTWVWLVSKYDEGPADWEEDSDEEDEVNESDDEADDASDEGPDEKGAKDKVRDTMVGIHYLLPRVYSFLDNIGWHSILDFDGGVACP</sequence>
<accession>A0A9P4KA99</accession>
<evidence type="ECO:0008006" key="4">
    <source>
        <dbReference type="Google" id="ProtNLM"/>
    </source>
</evidence>
<name>A0A9P4KA99_9PLEO</name>
<evidence type="ECO:0000313" key="3">
    <source>
        <dbReference type="Proteomes" id="UP000800093"/>
    </source>
</evidence>
<dbReference type="AlphaFoldDB" id="A0A9P4KA99"/>
<dbReference type="EMBL" id="ML986604">
    <property type="protein sequence ID" value="KAF2265584.1"/>
    <property type="molecule type" value="Genomic_DNA"/>
</dbReference>
<proteinExistence type="predicted"/>
<dbReference type="OrthoDB" id="4424523at2759"/>
<dbReference type="Proteomes" id="UP000800093">
    <property type="component" value="Unassembled WGS sequence"/>
</dbReference>
<comment type="caution">
    <text evidence="2">The sequence shown here is derived from an EMBL/GenBank/DDBJ whole genome shotgun (WGS) entry which is preliminary data.</text>
</comment>